<dbReference type="PANTHER" id="PTHR38694:SF1">
    <property type="entry name" value="PEROXIN DOMAIN-CONTAINING PROTEIN"/>
    <property type="match status" value="1"/>
</dbReference>
<accession>A0AAN7CSM6</accession>
<sequence>MQPTNPAAEKGAGAAVKDFLPIPATDPTAAASSSQTHTYTAGDGPTFSHALATETQDGHGLTQLNSDSEVVDLGWNEKKENITEPLVGGMSNEELWLLVRRFNKQIYDVKATSYSPPSGLDLNIADDEEFSPDKLRANIERLYMTVGVGMLAAFKHIARLRSWNERKRTTYFAGAYFIAWAFDFLMPLLSVALLVLIGFPRAREVLFPPAPVALVDSKTGGLQKPKAGVLGSHDSATGAPENHKGEAVEQEASNFVSGIASVAVSSAAGKHPQGDPDSDEDLGVDMAPDPTAIATKTADARDKAGGEETGTKHDKTKVPVETVMWNKMRPVMHSMGTVADTWERLANALSPIPLFPSEVYRLRLVSILLPLLFGPSLFVTPYMLLKTLSFSVGALFFGDPLITRGLDWLNRTIPDWQKLLQPRNTILKGVPTNAQLTLTILRYGEANHAPIPPPPRIASPPPDKPAALTNGDLNAAITYDPSTIPHETNTAGPDIHASRNTAPSGKHGDGLKHSSAGSKILGFFKSTTRGAVKTAAGTDRLRAKALGSAPARNRLGVLPPSHSSPSSDDTEGGGGEKHRRRGGGTTAASGPAEFEARYDGHRGRVYLSASGATVPVVAFGRASAGGMMDKGGIKTVEIGGVEREDMRPVWSVPVADVTEMRKIGGYGWKAKLVVGWSMGAEVKDGLLIRTVTGDEYKITAVPQRDELFNRLIALGGQKWEAW</sequence>
<evidence type="ECO:0000256" key="1">
    <source>
        <dbReference type="SAM" id="MobiDB-lite"/>
    </source>
</evidence>
<dbReference type="InterPro" id="IPR021709">
    <property type="entry name" value="DUF3292"/>
</dbReference>
<dbReference type="AlphaFoldDB" id="A0AAN7CSM6"/>
<keyword evidence="2" id="KW-0812">Transmembrane</keyword>
<feature type="region of interest" description="Disordered" evidence="1">
    <location>
        <begin position="545"/>
        <end position="592"/>
    </location>
</feature>
<protein>
    <submittedName>
        <fullName evidence="3">Uncharacterized protein</fullName>
    </submittedName>
</protein>
<reference evidence="3" key="2">
    <citation type="submission" date="2023-05" db="EMBL/GenBank/DDBJ databases">
        <authorList>
            <consortium name="Lawrence Berkeley National Laboratory"/>
            <person name="Steindorff A."/>
            <person name="Hensen N."/>
            <person name="Bonometti L."/>
            <person name="Westerberg I."/>
            <person name="Brannstrom I.O."/>
            <person name="Guillou S."/>
            <person name="Cros-Aarteil S."/>
            <person name="Calhoun S."/>
            <person name="Haridas S."/>
            <person name="Kuo A."/>
            <person name="Mondo S."/>
            <person name="Pangilinan J."/>
            <person name="Riley R."/>
            <person name="Labutti K."/>
            <person name="Andreopoulos B."/>
            <person name="Lipzen A."/>
            <person name="Chen C."/>
            <person name="Yanf M."/>
            <person name="Daum C."/>
            <person name="Ng V."/>
            <person name="Clum A."/>
            <person name="Ohm R."/>
            <person name="Martin F."/>
            <person name="Silar P."/>
            <person name="Natvig D."/>
            <person name="Lalanne C."/>
            <person name="Gautier V."/>
            <person name="Ament-Velasquez S.L."/>
            <person name="Kruys A."/>
            <person name="Hutchinson M.I."/>
            <person name="Powell A.J."/>
            <person name="Barry K."/>
            <person name="Miller A.N."/>
            <person name="Grigoriev I.V."/>
            <person name="Debuchy R."/>
            <person name="Gladieux P."/>
            <person name="Thoren M.H."/>
            <person name="Johannesson H."/>
        </authorList>
    </citation>
    <scope>NUCLEOTIDE SEQUENCE</scope>
    <source>
        <strain evidence="3">CBS 359.72</strain>
    </source>
</reference>
<evidence type="ECO:0000256" key="2">
    <source>
        <dbReference type="SAM" id="Phobius"/>
    </source>
</evidence>
<feature type="region of interest" description="Disordered" evidence="1">
    <location>
        <begin position="479"/>
        <end position="514"/>
    </location>
</feature>
<dbReference type="Pfam" id="PF11696">
    <property type="entry name" value="DUF3292"/>
    <property type="match status" value="1"/>
</dbReference>
<evidence type="ECO:0000313" key="4">
    <source>
        <dbReference type="Proteomes" id="UP001303647"/>
    </source>
</evidence>
<dbReference type="Proteomes" id="UP001303647">
    <property type="component" value="Unassembled WGS sequence"/>
</dbReference>
<keyword evidence="4" id="KW-1185">Reference proteome</keyword>
<feature type="compositionally biased region" description="Pro residues" evidence="1">
    <location>
        <begin position="451"/>
        <end position="464"/>
    </location>
</feature>
<feature type="compositionally biased region" description="Basic and acidic residues" evidence="1">
    <location>
        <begin position="298"/>
        <end position="315"/>
    </location>
</feature>
<gene>
    <name evidence="3" type="ORF">C7999DRAFT_14696</name>
</gene>
<feature type="region of interest" description="Disordered" evidence="1">
    <location>
        <begin position="224"/>
        <end position="250"/>
    </location>
</feature>
<comment type="caution">
    <text evidence="3">The sequence shown here is derived from an EMBL/GenBank/DDBJ whole genome shotgun (WGS) entry which is preliminary data.</text>
</comment>
<evidence type="ECO:0000313" key="3">
    <source>
        <dbReference type="EMBL" id="KAK4247266.1"/>
    </source>
</evidence>
<feature type="region of interest" description="Disordered" evidence="1">
    <location>
        <begin position="25"/>
        <end position="48"/>
    </location>
</feature>
<dbReference type="PANTHER" id="PTHR38694">
    <property type="entry name" value="CONSERVED EXPRESSED PROTEIN"/>
    <property type="match status" value="1"/>
</dbReference>
<proteinExistence type="predicted"/>
<reference evidence="3" key="1">
    <citation type="journal article" date="2023" name="Mol. Phylogenet. Evol.">
        <title>Genome-scale phylogeny and comparative genomics of the fungal order Sordariales.</title>
        <authorList>
            <person name="Hensen N."/>
            <person name="Bonometti L."/>
            <person name="Westerberg I."/>
            <person name="Brannstrom I.O."/>
            <person name="Guillou S."/>
            <person name="Cros-Aarteil S."/>
            <person name="Calhoun S."/>
            <person name="Haridas S."/>
            <person name="Kuo A."/>
            <person name="Mondo S."/>
            <person name="Pangilinan J."/>
            <person name="Riley R."/>
            <person name="LaButti K."/>
            <person name="Andreopoulos B."/>
            <person name="Lipzen A."/>
            <person name="Chen C."/>
            <person name="Yan M."/>
            <person name="Daum C."/>
            <person name="Ng V."/>
            <person name="Clum A."/>
            <person name="Steindorff A."/>
            <person name="Ohm R.A."/>
            <person name="Martin F."/>
            <person name="Silar P."/>
            <person name="Natvig D.O."/>
            <person name="Lalanne C."/>
            <person name="Gautier V."/>
            <person name="Ament-Velasquez S.L."/>
            <person name="Kruys A."/>
            <person name="Hutchinson M.I."/>
            <person name="Powell A.J."/>
            <person name="Barry K."/>
            <person name="Miller A.N."/>
            <person name="Grigoriev I.V."/>
            <person name="Debuchy R."/>
            <person name="Gladieux P."/>
            <person name="Hiltunen Thoren M."/>
            <person name="Johannesson H."/>
        </authorList>
    </citation>
    <scope>NUCLEOTIDE SEQUENCE</scope>
    <source>
        <strain evidence="3">CBS 359.72</strain>
    </source>
</reference>
<feature type="transmembrane region" description="Helical" evidence="2">
    <location>
        <begin position="178"/>
        <end position="199"/>
    </location>
</feature>
<feature type="region of interest" description="Disordered" evidence="1">
    <location>
        <begin position="266"/>
        <end position="315"/>
    </location>
</feature>
<keyword evidence="2" id="KW-1133">Transmembrane helix</keyword>
<dbReference type="EMBL" id="MU857657">
    <property type="protein sequence ID" value="KAK4247266.1"/>
    <property type="molecule type" value="Genomic_DNA"/>
</dbReference>
<keyword evidence="2" id="KW-0472">Membrane</keyword>
<organism evidence="3 4">
    <name type="scientific">Corynascus novoguineensis</name>
    <dbReference type="NCBI Taxonomy" id="1126955"/>
    <lineage>
        <taxon>Eukaryota</taxon>
        <taxon>Fungi</taxon>
        <taxon>Dikarya</taxon>
        <taxon>Ascomycota</taxon>
        <taxon>Pezizomycotina</taxon>
        <taxon>Sordariomycetes</taxon>
        <taxon>Sordariomycetidae</taxon>
        <taxon>Sordariales</taxon>
        <taxon>Chaetomiaceae</taxon>
        <taxon>Corynascus</taxon>
    </lineage>
</organism>
<feature type="region of interest" description="Disordered" evidence="1">
    <location>
        <begin position="451"/>
        <end position="470"/>
    </location>
</feature>
<name>A0AAN7CSM6_9PEZI</name>